<evidence type="ECO:0000256" key="1">
    <source>
        <dbReference type="SAM" id="MobiDB-lite"/>
    </source>
</evidence>
<feature type="region of interest" description="Disordered" evidence="1">
    <location>
        <begin position="78"/>
        <end position="100"/>
    </location>
</feature>
<protein>
    <submittedName>
        <fullName evidence="2">Uncharacterized protein</fullName>
    </submittedName>
</protein>
<feature type="region of interest" description="Disordered" evidence="1">
    <location>
        <begin position="137"/>
        <end position="191"/>
    </location>
</feature>
<dbReference type="OrthoDB" id="3792038at2759"/>
<reference evidence="3" key="1">
    <citation type="journal article" date="2020" name="Stud. Mycol.">
        <title>101 Dothideomycetes genomes: A test case for predicting lifestyles and emergence of pathogens.</title>
        <authorList>
            <person name="Haridas S."/>
            <person name="Albert R."/>
            <person name="Binder M."/>
            <person name="Bloem J."/>
            <person name="LaButti K."/>
            <person name="Salamov A."/>
            <person name="Andreopoulos B."/>
            <person name="Baker S."/>
            <person name="Barry K."/>
            <person name="Bills G."/>
            <person name="Bluhm B."/>
            <person name="Cannon C."/>
            <person name="Castanera R."/>
            <person name="Culley D."/>
            <person name="Daum C."/>
            <person name="Ezra D."/>
            <person name="Gonzalez J."/>
            <person name="Henrissat B."/>
            <person name="Kuo A."/>
            <person name="Liang C."/>
            <person name="Lipzen A."/>
            <person name="Lutzoni F."/>
            <person name="Magnuson J."/>
            <person name="Mondo S."/>
            <person name="Nolan M."/>
            <person name="Ohm R."/>
            <person name="Pangilinan J."/>
            <person name="Park H.-J."/>
            <person name="Ramirez L."/>
            <person name="Alfaro M."/>
            <person name="Sun H."/>
            <person name="Tritt A."/>
            <person name="Yoshinaga Y."/>
            <person name="Zwiers L.-H."/>
            <person name="Turgeon B."/>
            <person name="Goodwin S."/>
            <person name="Spatafora J."/>
            <person name="Crous P."/>
            <person name="Grigoriev I."/>
        </authorList>
    </citation>
    <scope>NUCLEOTIDE SEQUENCE [LARGE SCALE GENOMIC DNA]</scope>
    <source>
        <strain evidence="3">CBS 304.66</strain>
    </source>
</reference>
<evidence type="ECO:0000313" key="2">
    <source>
        <dbReference type="EMBL" id="KAF2259582.1"/>
    </source>
</evidence>
<feature type="compositionally biased region" description="Polar residues" evidence="1">
    <location>
        <begin position="82"/>
        <end position="97"/>
    </location>
</feature>
<comment type="caution">
    <text evidence="2">The sequence shown here is derived from an EMBL/GenBank/DDBJ whole genome shotgun (WGS) entry which is preliminary data.</text>
</comment>
<sequence length="191" mass="21504">MRVWIALSCFLEAGIDYGLDLADLDFICDRMLLRRSTMHECLIQLVELEKLARTQPTAAIYFAQSEDKSDVKSLELLEEPNSPINRSQSTPRMQESQPGKKIAWMGRRTSVHVYPPRHCPAQANFVRQPPKLIGGHVFQISNSPGGPKTPGPYTLPRSDEKHLPIAGSSSANRRPNRHISMSIALQFHPKH</sequence>
<proteinExistence type="predicted"/>
<dbReference type="AlphaFoldDB" id="A0A9P4JZ27"/>
<accession>A0A9P4JZ27</accession>
<organism evidence="2 3">
    <name type="scientific">Lojkania enalia</name>
    <dbReference type="NCBI Taxonomy" id="147567"/>
    <lineage>
        <taxon>Eukaryota</taxon>
        <taxon>Fungi</taxon>
        <taxon>Dikarya</taxon>
        <taxon>Ascomycota</taxon>
        <taxon>Pezizomycotina</taxon>
        <taxon>Dothideomycetes</taxon>
        <taxon>Pleosporomycetidae</taxon>
        <taxon>Pleosporales</taxon>
        <taxon>Pleosporales incertae sedis</taxon>
        <taxon>Lojkania</taxon>
    </lineage>
</organism>
<evidence type="ECO:0000313" key="3">
    <source>
        <dbReference type="Proteomes" id="UP000800093"/>
    </source>
</evidence>
<dbReference type="EMBL" id="ML986705">
    <property type="protein sequence ID" value="KAF2259582.1"/>
    <property type="molecule type" value="Genomic_DNA"/>
</dbReference>
<keyword evidence="3" id="KW-1185">Reference proteome</keyword>
<dbReference type="Proteomes" id="UP000800093">
    <property type="component" value="Unassembled WGS sequence"/>
</dbReference>
<name>A0A9P4JZ27_9PLEO</name>
<gene>
    <name evidence="2" type="ORF">CC78DRAFT_585751</name>
</gene>